<organism evidence="3">
    <name type="scientific">Bellilinea caldifistulae</name>
    <dbReference type="NCBI Taxonomy" id="360411"/>
    <lineage>
        <taxon>Bacteria</taxon>
        <taxon>Bacillati</taxon>
        <taxon>Chloroflexota</taxon>
        <taxon>Anaerolineae</taxon>
        <taxon>Anaerolineales</taxon>
        <taxon>Anaerolineaceae</taxon>
        <taxon>Bellilinea</taxon>
    </lineage>
</organism>
<dbReference type="CDD" id="cd16345">
    <property type="entry name" value="LMWP_ArsC"/>
    <property type="match status" value="1"/>
</dbReference>
<evidence type="ECO:0000259" key="2">
    <source>
        <dbReference type="SMART" id="SM00226"/>
    </source>
</evidence>
<dbReference type="SUPFAM" id="SSF52788">
    <property type="entry name" value="Phosphotyrosine protein phosphatases I"/>
    <property type="match status" value="1"/>
</dbReference>
<dbReference type="Pfam" id="PF01451">
    <property type="entry name" value="LMWPc"/>
    <property type="match status" value="1"/>
</dbReference>
<comment type="caution">
    <text evidence="3">The sequence shown here is derived from an EMBL/GenBank/DDBJ whole genome shotgun (WGS) entry which is preliminary data.</text>
</comment>
<protein>
    <submittedName>
        <fullName evidence="3">Arsenate reductase ArsC</fullName>
    </submittedName>
</protein>
<dbReference type="EMBL" id="DSXR01000080">
    <property type="protein sequence ID" value="HGS87558.1"/>
    <property type="molecule type" value="Genomic_DNA"/>
</dbReference>
<accession>A0A7C4L016</accession>
<dbReference type="InterPro" id="IPR036196">
    <property type="entry name" value="Ptyr_pPase_sf"/>
</dbReference>
<proteinExistence type="predicted"/>
<keyword evidence="1" id="KW-0059">Arsenical resistance</keyword>
<dbReference type="PANTHER" id="PTHR43428:SF1">
    <property type="entry name" value="ARSENATE REDUCTASE"/>
    <property type="match status" value="1"/>
</dbReference>
<evidence type="ECO:0000313" key="3">
    <source>
        <dbReference type="EMBL" id="HGS87558.1"/>
    </source>
</evidence>
<feature type="domain" description="Phosphotyrosine protein phosphatase I" evidence="2">
    <location>
        <begin position="4"/>
        <end position="138"/>
    </location>
</feature>
<name>A0A7C4L016_9CHLR</name>
<dbReference type="PANTHER" id="PTHR43428">
    <property type="entry name" value="ARSENATE REDUCTASE"/>
    <property type="match status" value="1"/>
</dbReference>
<dbReference type="Gene3D" id="3.40.50.2300">
    <property type="match status" value="1"/>
</dbReference>
<evidence type="ECO:0000256" key="1">
    <source>
        <dbReference type="ARBA" id="ARBA00022849"/>
    </source>
</evidence>
<dbReference type="GO" id="GO:0046685">
    <property type="term" value="P:response to arsenic-containing substance"/>
    <property type="evidence" value="ECO:0007669"/>
    <property type="project" value="UniProtKB-KW"/>
</dbReference>
<gene>
    <name evidence="3" type="ORF">ENT17_08050</name>
</gene>
<dbReference type="SMART" id="SM00226">
    <property type="entry name" value="LMWPc"/>
    <property type="match status" value="1"/>
</dbReference>
<dbReference type="InterPro" id="IPR023485">
    <property type="entry name" value="Ptyr_pPase"/>
</dbReference>
<reference evidence="3" key="1">
    <citation type="journal article" date="2020" name="mSystems">
        <title>Genome- and Community-Level Interaction Insights into Carbon Utilization and Element Cycling Functions of Hydrothermarchaeota in Hydrothermal Sediment.</title>
        <authorList>
            <person name="Zhou Z."/>
            <person name="Liu Y."/>
            <person name="Xu W."/>
            <person name="Pan J."/>
            <person name="Luo Z.H."/>
            <person name="Li M."/>
        </authorList>
    </citation>
    <scope>NUCLEOTIDE SEQUENCE [LARGE SCALE GENOMIC DNA]</scope>
    <source>
        <strain evidence="3">SpSt-556</strain>
    </source>
</reference>
<dbReference type="AlphaFoldDB" id="A0A7C4L016"/>
<sequence length="144" mass="16406">MNKARVLFLCTGNSARSQMAEALLRKYAGDHFEVYSAGLEPKGLNPYTVKVLEEIGVDTSQHYSKTLDTFMGKVHFGYLITVCSNAEENCPVFPGMGKRMHWPFEDPAAFVGGEEETLQKFREVRDQIDARVREWLKEMEIPIN</sequence>